<keyword evidence="3 5" id="KW-0371">Homeobox</keyword>
<dbReference type="Pfam" id="PF00046">
    <property type="entry name" value="Homeodomain"/>
    <property type="match status" value="1"/>
</dbReference>
<evidence type="ECO:0000256" key="3">
    <source>
        <dbReference type="ARBA" id="ARBA00023155"/>
    </source>
</evidence>
<dbReference type="GO" id="GO:0030154">
    <property type="term" value="P:cell differentiation"/>
    <property type="evidence" value="ECO:0007669"/>
    <property type="project" value="TreeGrafter"/>
</dbReference>
<evidence type="ECO:0000256" key="6">
    <source>
        <dbReference type="RuleBase" id="RU000682"/>
    </source>
</evidence>
<dbReference type="OMA" id="FMMENIL"/>
<dbReference type="PROSITE" id="PS00027">
    <property type="entry name" value="HOMEOBOX_1"/>
    <property type="match status" value="1"/>
</dbReference>
<reference evidence="9" key="2">
    <citation type="submission" date="2018-07" db="EMBL/GenBank/DDBJ databases">
        <authorList>
            <person name="Quirk P.G."/>
            <person name="Krulwich T.A."/>
        </authorList>
    </citation>
    <scope>NUCLEOTIDE SEQUENCE</scope>
</reference>
<evidence type="ECO:0000313" key="9">
    <source>
        <dbReference type="EMBL" id="SSX23384.1"/>
    </source>
</evidence>
<dbReference type="SUPFAM" id="SSF46689">
    <property type="entry name" value="Homeodomain-like"/>
    <property type="match status" value="1"/>
</dbReference>
<dbReference type="CDD" id="cd00086">
    <property type="entry name" value="homeodomain"/>
    <property type="match status" value="1"/>
</dbReference>
<dbReference type="SMART" id="SM00389">
    <property type="entry name" value="HOX"/>
    <property type="match status" value="1"/>
</dbReference>
<dbReference type="PROSITE" id="PS50071">
    <property type="entry name" value="HOMEOBOX_2"/>
    <property type="match status" value="1"/>
</dbReference>
<evidence type="ECO:0000313" key="8">
    <source>
        <dbReference type="EMBL" id="SSX03017.1"/>
    </source>
</evidence>
<evidence type="ECO:0000259" key="7">
    <source>
        <dbReference type="PROSITE" id="PS50071"/>
    </source>
</evidence>
<dbReference type="EMBL" id="UFQT01000342">
    <property type="protein sequence ID" value="SSX23384.1"/>
    <property type="molecule type" value="Genomic_DNA"/>
</dbReference>
<dbReference type="PRINTS" id="PR00024">
    <property type="entry name" value="HOMEOBOX"/>
</dbReference>
<gene>
    <name evidence="8" type="primary">CSON008910</name>
</gene>
<evidence type="ECO:0000256" key="2">
    <source>
        <dbReference type="ARBA" id="ARBA00023125"/>
    </source>
</evidence>
<proteinExistence type="predicted"/>
<evidence type="ECO:0000256" key="4">
    <source>
        <dbReference type="ARBA" id="ARBA00023242"/>
    </source>
</evidence>
<dbReference type="GO" id="GO:0000978">
    <property type="term" value="F:RNA polymerase II cis-regulatory region sequence-specific DNA binding"/>
    <property type="evidence" value="ECO:0007669"/>
    <property type="project" value="TreeGrafter"/>
</dbReference>
<dbReference type="GO" id="GO:0000981">
    <property type="term" value="F:DNA-binding transcription factor activity, RNA polymerase II-specific"/>
    <property type="evidence" value="ECO:0007669"/>
    <property type="project" value="InterPro"/>
</dbReference>
<dbReference type="InterPro" id="IPR009057">
    <property type="entry name" value="Homeodomain-like_sf"/>
</dbReference>
<keyword evidence="2 5" id="KW-0238">DNA-binding</keyword>
<protein>
    <submittedName>
        <fullName evidence="8">CSON008910 protein</fullName>
    </submittedName>
</protein>
<feature type="domain" description="Homeobox" evidence="7">
    <location>
        <begin position="47"/>
        <end position="107"/>
    </location>
</feature>
<accession>A0A336KEV5</accession>
<dbReference type="InterPro" id="IPR000047">
    <property type="entry name" value="HTH_motif"/>
</dbReference>
<dbReference type="VEuPathDB" id="VectorBase:CSON008910"/>
<dbReference type="InterPro" id="IPR020479">
    <property type="entry name" value="HD_metazoa"/>
</dbReference>
<dbReference type="AlphaFoldDB" id="A0A336KEV5"/>
<dbReference type="GO" id="GO:0005634">
    <property type="term" value="C:nucleus"/>
    <property type="evidence" value="ECO:0007669"/>
    <property type="project" value="UniProtKB-SubCell"/>
</dbReference>
<dbReference type="Gene3D" id="1.10.10.60">
    <property type="entry name" value="Homeodomain-like"/>
    <property type="match status" value="1"/>
</dbReference>
<dbReference type="EMBL" id="UFQS01000342">
    <property type="protein sequence ID" value="SSX03017.1"/>
    <property type="molecule type" value="Genomic_DNA"/>
</dbReference>
<keyword evidence="4 5" id="KW-0539">Nucleus</keyword>
<dbReference type="PRINTS" id="PR00031">
    <property type="entry name" value="HTHREPRESSR"/>
</dbReference>
<evidence type="ECO:0000256" key="5">
    <source>
        <dbReference type="PROSITE-ProRule" id="PRU00108"/>
    </source>
</evidence>
<dbReference type="PANTHER" id="PTHR24340:SF73">
    <property type="entry name" value="HOMEOBOX PROTEIN BAGPIPE-RELATED"/>
    <property type="match status" value="1"/>
</dbReference>
<name>A0A336KEV5_CULSO</name>
<dbReference type="InterPro" id="IPR017970">
    <property type="entry name" value="Homeobox_CS"/>
</dbReference>
<reference evidence="8" key="1">
    <citation type="submission" date="2018-04" db="EMBL/GenBank/DDBJ databases">
        <authorList>
            <person name="Go L.Y."/>
            <person name="Mitchell J.A."/>
        </authorList>
    </citation>
    <scope>NUCLEOTIDE SEQUENCE</scope>
    <source>
        <tissue evidence="8">Whole organism</tissue>
    </source>
</reference>
<dbReference type="InterPro" id="IPR001356">
    <property type="entry name" value="HD"/>
</dbReference>
<sequence length="188" mass="22362">MKRSFMINDILNEVKNNHQAISSRETSESRVDPLKKQNDFLTIDRKKKQKRSRAAFNHNQVNELEKRFAKQRYLSAIERTELAKSLKLTETQIKIWFQNRRYKTKRKQLKDEITSANQFKTVPVKILFNESKLLNSGLIDFDKNIININNQQYYSLFDKINNTKKLCEPRGTVCTTNDQPMQKNQIKY</sequence>
<dbReference type="PANTHER" id="PTHR24340">
    <property type="entry name" value="HOMEOBOX PROTEIN NKX"/>
    <property type="match status" value="1"/>
</dbReference>
<organism evidence="8">
    <name type="scientific">Culicoides sonorensis</name>
    <name type="common">Biting midge</name>
    <dbReference type="NCBI Taxonomy" id="179676"/>
    <lineage>
        <taxon>Eukaryota</taxon>
        <taxon>Metazoa</taxon>
        <taxon>Ecdysozoa</taxon>
        <taxon>Arthropoda</taxon>
        <taxon>Hexapoda</taxon>
        <taxon>Insecta</taxon>
        <taxon>Pterygota</taxon>
        <taxon>Neoptera</taxon>
        <taxon>Endopterygota</taxon>
        <taxon>Diptera</taxon>
        <taxon>Nematocera</taxon>
        <taxon>Chironomoidea</taxon>
        <taxon>Ceratopogonidae</taxon>
        <taxon>Ceratopogoninae</taxon>
        <taxon>Culicoides</taxon>
        <taxon>Monoculicoides</taxon>
    </lineage>
</organism>
<feature type="DNA-binding region" description="Homeobox" evidence="5">
    <location>
        <begin position="49"/>
        <end position="108"/>
    </location>
</feature>
<dbReference type="InterPro" id="IPR050394">
    <property type="entry name" value="Homeobox_NK-like"/>
</dbReference>
<evidence type="ECO:0000256" key="1">
    <source>
        <dbReference type="ARBA" id="ARBA00004123"/>
    </source>
</evidence>
<comment type="subcellular location">
    <subcellularLocation>
        <location evidence="1 5 6">Nucleus</location>
    </subcellularLocation>
</comment>